<dbReference type="InterPro" id="IPR053896">
    <property type="entry name" value="BTN3A2-like_Ig-C"/>
</dbReference>
<feature type="compositionally biased region" description="Basic and acidic residues" evidence="10">
    <location>
        <begin position="221"/>
        <end position="241"/>
    </location>
</feature>
<evidence type="ECO:0000256" key="3">
    <source>
        <dbReference type="ARBA" id="ARBA00022729"/>
    </source>
</evidence>
<dbReference type="GO" id="GO:1903037">
    <property type="term" value="P:regulation of leukocyte cell-cell adhesion"/>
    <property type="evidence" value="ECO:0007669"/>
    <property type="project" value="UniProtKB-ARBA"/>
</dbReference>
<dbReference type="PANTHER" id="PTHR24100:SF151">
    <property type="entry name" value="ICOS LIGAND"/>
    <property type="match status" value="1"/>
</dbReference>
<evidence type="ECO:0000256" key="10">
    <source>
        <dbReference type="SAM" id="MobiDB-lite"/>
    </source>
</evidence>
<keyword evidence="13" id="KW-1185">Reference proteome</keyword>
<feature type="domain" description="Ig-like" evidence="11">
    <location>
        <begin position="131"/>
        <end position="211"/>
    </location>
</feature>
<dbReference type="GO" id="GO:0005102">
    <property type="term" value="F:signaling receptor binding"/>
    <property type="evidence" value="ECO:0007669"/>
    <property type="project" value="TreeGrafter"/>
</dbReference>
<evidence type="ECO:0000256" key="9">
    <source>
        <dbReference type="ARBA" id="ARBA00038221"/>
    </source>
</evidence>
<dbReference type="InParanoid" id="A0A3Q1IBN8"/>
<dbReference type="GO" id="GO:0042110">
    <property type="term" value="P:T cell activation"/>
    <property type="evidence" value="ECO:0007669"/>
    <property type="project" value="UniProtKB-ARBA"/>
</dbReference>
<dbReference type="SMART" id="SM00409">
    <property type="entry name" value="IG"/>
    <property type="match status" value="1"/>
</dbReference>
<feature type="region of interest" description="Disordered" evidence="10">
    <location>
        <begin position="220"/>
        <end position="265"/>
    </location>
</feature>
<evidence type="ECO:0000256" key="6">
    <source>
        <dbReference type="ARBA" id="ARBA00023157"/>
    </source>
</evidence>
<evidence type="ECO:0000313" key="13">
    <source>
        <dbReference type="Proteomes" id="UP000265040"/>
    </source>
</evidence>
<dbReference type="Proteomes" id="UP000265040">
    <property type="component" value="Chromosome 18"/>
</dbReference>
<dbReference type="Ensembl" id="ENSATET00000019309.3">
    <property type="protein sequence ID" value="ENSATEP00000018992.3"/>
    <property type="gene ID" value="ENSATEG00000030024.2"/>
</dbReference>
<dbReference type="InterPro" id="IPR003599">
    <property type="entry name" value="Ig_sub"/>
</dbReference>
<name>A0A3Q1IBN8_ANATE</name>
<dbReference type="InterPro" id="IPR007110">
    <property type="entry name" value="Ig-like_dom"/>
</dbReference>
<accession>A0A3Q1IBN8</accession>
<keyword evidence="4" id="KW-1133">Transmembrane helix</keyword>
<protein>
    <recommendedName>
        <fullName evidence="11">Ig-like domain-containing protein</fullName>
    </recommendedName>
</protein>
<dbReference type="PROSITE" id="PS50835">
    <property type="entry name" value="IG_LIKE"/>
    <property type="match status" value="2"/>
</dbReference>
<dbReference type="SMART" id="SM00406">
    <property type="entry name" value="IGv"/>
    <property type="match status" value="1"/>
</dbReference>
<keyword evidence="7" id="KW-0325">Glycoprotein</keyword>
<dbReference type="FunCoup" id="A0A3Q1IBN8">
    <property type="interactions" value="81"/>
</dbReference>
<reference evidence="12" key="1">
    <citation type="submission" date="2021-04" db="EMBL/GenBank/DDBJ databases">
        <authorList>
            <consortium name="Wellcome Sanger Institute Data Sharing"/>
        </authorList>
    </citation>
    <scope>NUCLEOTIDE SEQUENCE [LARGE SCALE GENOMIC DNA]</scope>
</reference>
<feature type="compositionally biased region" description="Polar residues" evidence="10">
    <location>
        <begin position="242"/>
        <end position="257"/>
    </location>
</feature>
<comment type="subcellular location">
    <subcellularLocation>
        <location evidence="1">Membrane</location>
    </subcellularLocation>
</comment>
<dbReference type="GO" id="GO:0050863">
    <property type="term" value="P:regulation of T cell activation"/>
    <property type="evidence" value="ECO:0007669"/>
    <property type="project" value="UniProtKB-ARBA"/>
</dbReference>
<dbReference type="Pfam" id="PF07686">
    <property type="entry name" value="V-set"/>
    <property type="match status" value="1"/>
</dbReference>
<dbReference type="Pfam" id="PF22705">
    <property type="entry name" value="C2-set_3"/>
    <property type="match status" value="1"/>
</dbReference>
<dbReference type="FunFam" id="2.60.40.10:FF:000142">
    <property type="entry name" value="V-set domain-containing T-cell activation inhibitor 1"/>
    <property type="match status" value="1"/>
</dbReference>
<reference evidence="12" key="3">
    <citation type="submission" date="2025-09" db="UniProtKB">
        <authorList>
            <consortium name="Ensembl"/>
        </authorList>
    </citation>
    <scope>IDENTIFICATION</scope>
</reference>
<evidence type="ECO:0000256" key="8">
    <source>
        <dbReference type="ARBA" id="ARBA00023319"/>
    </source>
</evidence>
<keyword evidence="3" id="KW-0732">Signal</keyword>
<sequence length="265" mass="30384">DIFYCKMLQREPELIGSTQPIVARVGDDVTLPCHFEPVMDAVMMTLEWSRSDLNNVIVYVWRSGQEYVKENDPSYTGRTSLFTDELKHGNISLKLSEVKLSDKGTYKCFIPKLNKQTLVELVVGKWTYWIDGDKGGVVLQCESKGWYPEPELLWLDAEGKILSAGPTETVRGPDDLYTVSSRVTVEKRHSNNITCRVQQRNINQTRETQIYVPECKICQSKKSDGGEKKNQKTEEGKEREQLMTNDTEQMEVSNKGNTKMKHKHK</sequence>
<dbReference type="InterPro" id="IPR036179">
    <property type="entry name" value="Ig-like_dom_sf"/>
</dbReference>
<reference evidence="12" key="2">
    <citation type="submission" date="2025-08" db="UniProtKB">
        <authorList>
            <consortium name="Ensembl"/>
        </authorList>
    </citation>
    <scope>IDENTIFICATION</scope>
</reference>
<keyword evidence="6" id="KW-1015">Disulfide bond</keyword>
<dbReference type="AlphaFoldDB" id="A0A3Q1IBN8"/>
<evidence type="ECO:0000313" key="12">
    <source>
        <dbReference type="Ensembl" id="ENSATEP00000018992.3"/>
    </source>
</evidence>
<keyword evidence="5" id="KW-0472">Membrane</keyword>
<evidence type="ECO:0000256" key="2">
    <source>
        <dbReference type="ARBA" id="ARBA00022692"/>
    </source>
</evidence>
<feature type="domain" description="Ig-like" evidence="11">
    <location>
        <begin position="12"/>
        <end position="119"/>
    </location>
</feature>
<evidence type="ECO:0000256" key="7">
    <source>
        <dbReference type="ARBA" id="ARBA00023180"/>
    </source>
</evidence>
<dbReference type="GO" id="GO:0009897">
    <property type="term" value="C:external side of plasma membrane"/>
    <property type="evidence" value="ECO:0007669"/>
    <property type="project" value="TreeGrafter"/>
</dbReference>
<comment type="similarity">
    <text evidence="9">Belongs to the SKINT family.</text>
</comment>
<keyword evidence="2" id="KW-0812">Transmembrane</keyword>
<organism evidence="12 13">
    <name type="scientific">Anabas testudineus</name>
    <name type="common">Climbing perch</name>
    <name type="synonym">Anthias testudineus</name>
    <dbReference type="NCBI Taxonomy" id="64144"/>
    <lineage>
        <taxon>Eukaryota</taxon>
        <taxon>Metazoa</taxon>
        <taxon>Chordata</taxon>
        <taxon>Craniata</taxon>
        <taxon>Vertebrata</taxon>
        <taxon>Euteleostomi</taxon>
        <taxon>Actinopterygii</taxon>
        <taxon>Neopterygii</taxon>
        <taxon>Teleostei</taxon>
        <taxon>Neoteleostei</taxon>
        <taxon>Acanthomorphata</taxon>
        <taxon>Anabantaria</taxon>
        <taxon>Anabantiformes</taxon>
        <taxon>Anabantoidei</taxon>
        <taxon>Anabantidae</taxon>
        <taxon>Anabas</taxon>
    </lineage>
</organism>
<evidence type="ECO:0000256" key="4">
    <source>
        <dbReference type="ARBA" id="ARBA00022989"/>
    </source>
</evidence>
<dbReference type="PANTHER" id="PTHR24100">
    <property type="entry name" value="BUTYROPHILIN"/>
    <property type="match status" value="1"/>
</dbReference>
<dbReference type="GeneTree" id="ENSGT01050000244843"/>
<dbReference type="InterPro" id="IPR013106">
    <property type="entry name" value="Ig_V-set"/>
</dbReference>
<proteinExistence type="inferred from homology"/>
<evidence type="ECO:0000259" key="11">
    <source>
        <dbReference type="PROSITE" id="PS50835"/>
    </source>
</evidence>
<evidence type="ECO:0000256" key="1">
    <source>
        <dbReference type="ARBA" id="ARBA00004370"/>
    </source>
</evidence>
<dbReference type="GO" id="GO:0001817">
    <property type="term" value="P:regulation of cytokine production"/>
    <property type="evidence" value="ECO:0007669"/>
    <property type="project" value="TreeGrafter"/>
</dbReference>
<dbReference type="InterPro" id="IPR050504">
    <property type="entry name" value="IgSF_BTN/MOG"/>
</dbReference>
<dbReference type="GO" id="GO:0050852">
    <property type="term" value="P:T cell receptor signaling pathway"/>
    <property type="evidence" value="ECO:0007669"/>
    <property type="project" value="TreeGrafter"/>
</dbReference>
<keyword evidence="8" id="KW-0393">Immunoglobulin domain</keyword>
<evidence type="ECO:0000256" key="5">
    <source>
        <dbReference type="ARBA" id="ARBA00023136"/>
    </source>
</evidence>
<dbReference type="FunFam" id="2.60.40.10:FF:000088">
    <property type="entry name" value="Butyrophilin subfamily 1 member A1"/>
    <property type="match status" value="1"/>
</dbReference>
<dbReference type="SUPFAM" id="SSF48726">
    <property type="entry name" value="Immunoglobulin"/>
    <property type="match status" value="2"/>
</dbReference>
<dbReference type="STRING" id="64144.ENSATEP00000018992"/>
<dbReference type="Gene3D" id="2.60.40.10">
    <property type="entry name" value="Immunoglobulins"/>
    <property type="match status" value="2"/>
</dbReference>
<dbReference type="InterPro" id="IPR013783">
    <property type="entry name" value="Ig-like_fold"/>
</dbReference>